<proteinExistence type="predicted"/>
<protein>
    <recommendedName>
        <fullName evidence="1">Stage 0 sporulation protein A homolog</fullName>
    </recommendedName>
</protein>
<gene>
    <name evidence="6" type="ORF">ABFV83_02040</name>
</gene>
<evidence type="ECO:0000256" key="2">
    <source>
        <dbReference type="ARBA" id="ARBA00024867"/>
    </source>
</evidence>
<sequence length="300" mass="34265">MEGETVYKILIVEDGKVSQKVLMETLQDTYNVRVVSTGKEAMQMVKQFRPHLILLDIMLPDTNGFDVLKELKETQSTQSIPIIVITGLDNDQDEEKALCLGAVDYIRKPFNKVLVNARVKIHIKIVEQLLTIEKFGFYDGLTGLANRRKFDYHMEYEWQRALRKKTTIGLLMMDLDNFKNYNDTYGHRQGDIMLKAVAGVLNKTLNRATDLPCRWGGEEFAVLISETSLEKVLLIAEKIRSSIEALEVPRSNSDEITRITASISAICAAPYQCEQLEGFFENADCLLYQAKKEGRNRVRF</sequence>
<evidence type="ECO:0000313" key="6">
    <source>
        <dbReference type="EMBL" id="XBS54596.1"/>
    </source>
</evidence>
<dbReference type="InterPro" id="IPR011006">
    <property type="entry name" value="CheY-like_superfamily"/>
</dbReference>
<keyword evidence="3" id="KW-0597">Phosphoprotein</keyword>
<dbReference type="RefSeq" id="WP_349947289.1">
    <property type="nucleotide sequence ID" value="NZ_CP157940.1"/>
</dbReference>
<dbReference type="SUPFAM" id="SSF55073">
    <property type="entry name" value="Nucleotide cyclase"/>
    <property type="match status" value="1"/>
</dbReference>
<dbReference type="InterPro" id="IPR001789">
    <property type="entry name" value="Sig_transdc_resp-reg_receiver"/>
</dbReference>
<dbReference type="InterPro" id="IPR000160">
    <property type="entry name" value="GGDEF_dom"/>
</dbReference>
<name>A0AAU7PQE4_9FIRM</name>
<dbReference type="InterPro" id="IPR043128">
    <property type="entry name" value="Rev_trsase/Diguanyl_cyclase"/>
</dbReference>
<evidence type="ECO:0000256" key="1">
    <source>
        <dbReference type="ARBA" id="ARBA00018672"/>
    </source>
</evidence>
<dbReference type="EMBL" id="CP157940">
    <property type="protein sequence ID" value="XBS54596.1"/>
    <property type="molecule type" value="Genomic_DNA"/>
</dbReference>
<dbReference type="NCBIfam" id="TIGR00254">
    <property type="entry name" value="GGDEF"/>
    <property type="match status" value="1"/>
</dbReference>
<dbReference type="GO" id="GO:0000160">
    <property type="term" value="P:phosphorelay signal transduction system"/>
    <property type="evidence" value="ECO:0007669"/>
    <property type="project" value="InterPro"/>
</dbReference>
<dbReference type="PROSITE" id="PS50887">
    <property type="entry name" value="GGDEF"/>
    <property type="match status" value="1"/>
</dbReference>
<dbReference type="SMART" id="SM00448">
    <property type="entry name" value="REC"/>
    <property type="match status" value="1"/>
</dbReference>
<dbReference type="SMART" id="SM00267">
    <property type="entry name" value="GGDEF"/>
    <property type="match status" value="1"/>
</dbReference>
<dbReference type="FunFam" id="3.30.70.270:FF:000001">
    <property type="entry name" value="Diguanylate cyclase domain protein"/>
    <property type="match status" value="1"/>
</dbReference>
<dbReference type="PROSITE" id="PS50110">
    <property type="entry name" value="RESPONSE_REGULATORY"/>
    <property type="match status" value="1"/>
</dbReference>
<keyword evidence="6" id="KW-0808">Transferase</keyword>
<feature type="domain" description="GGDEF" evidence="5">
    <location>
        <begin position="166"/>
        <end position="300"/>
    </location>
</feature>
<evidence type="ECO:0000256" key="3">
    <source>
        <dbReference type="PROSITE-ProRule" id="PRU00169"/>
    </source>
</evidence>
<dbReference type="GO" id="GO:1902201">
    <property type="term" value="P:negative regulation of bacterial-type flagellum-dependent cell motility"/>
    <property type="evidence" value="ECO:0007669"/>
    <property type="project" value="TreeGrafter"/>
</dbReference>
<dbReference type="InterPro" id="IPR029787">
    <property type="entry name" value="Nucleotide_cyclase"/>
</dbReference>
<dbReference type="GO" id="GO:0052621">
    <property type="term" value="F:diguanylate cyclase activity"/>
    <property type="evidence" value="ECO:0007669"/>
    <property type="project" value="TreeGrafter"/>
</dbReference>
<feature type="domain" description="Response regulatory" evidence="4">
    <location>
        <begin position="8"/>
        <end position="123"/>
    </location>
</feature>
<dbReference type="SUPFAM" id="SSF52172">
    <property type="entry name" value="CheY-like"/>
    <property type="match status" value="1"/>
</dbReference>
<dbReference type="Pfam" id="PF00990">
    <property type="entry name" value="GGDEF"/>
    <property type="match status" value="1"/>
</dbReference>
<dbReference type="Gene3D" id="3.30.70.270">
    <property type="match status" value="1"/>
</dbReference>
<dbReference type="PANTHER" id="PTHR45138:SF9">
    <property type="entry name" value="DIGUANYLATE CYCLASE DGCM-RELATED"/>
    <property type="match status" value="1"/>
</dbReference>
<organism evidence="6">
    <name type="scientific">Lacrimispora sp. BS-2</name>
    <dbReference type="NCBI Taxonomy" id="3151850"/>
    <lineage>
        <taxon>Bacteria</taxon>
        <taxon>Bacillati</taxon>
        <taxon>Bacillota</taxon>
        <taxon>Clostridia</taxon>
        <taxon>Lachnospirales</taxon>
        <taxon>Lachnospiraceae</taxon>
        <taxon>Lacrimispora</taxon>
    </lineage>
</organism>
<evidence type="ECO:0000259" key="5">
    <source>
        <dbReference type="PROSITE" id="PS50887"/>
    </source>
</evidence>
<dbReference type="GO" id="GO:0005886">
    <property type="term" value="C:plasma membrane"/>
    <property type="evidence" value="ECO:0007669"/>
    <property type="project" value="TreeGrafter"/>
</dbReference>
<feature type="modified residue" description="4-aspartylphosphate" evidence="3">
    <location>
        <position position="56"/>
    </location>
</feature>
<dbReference type="AlphaFoldDB" id="A0AAU7PQE4"/>
<reference evidence="6" key="1">
    <citation type="submission" date="2024-06" db="EMBL/GenBank/DDBJ databases">
        <title>Lacrimispora cavernae sp. nov., a novel anaerobe isolated from bat guano pile inside a cave.</title>
        <authorList>
            <person name="Miller S.L."/>
            <person name="Lu N."/>
            <person name="King J."/>
            <person name="Sankaranarayanan K."/>
            <person name="Lawson P.A."/>
        </authorList>
    </citation>
    <scope>NUCLEOTIDE SEQUENCE</scope>
    <source>
        <strain evidence="6">BS-2</strain>
    </source>
</reference>
<accession>A0AAU7PQE4</accession>
<dbReference type="InterPro" id="IPR050469">
    <property type="entry name" value="Diguanylate_Cyclase"/>
</dbReference>
<dbReference type="Pfam" id="PF00072">
    <property type="entry name" value="Response_reg"/>
    <property type="match status" value="1"/>
</dbReference>
<dbReference type="PANTHER" id="PTHR45138">
    <property type="entry name" value="REGULATORY COMPONENTS OF SENSORY TRANSDUCTION SYSTEM"/>
    <property type="match status" value="1"/>
</dbReference>
<dbReference type="Gene3D" id="3.40.50.2300">
    <property type="match status" value="1"/>
</dbReference>
<evidence type="ECO:0000259" key="4">
    <source>
        <dbReference type="PROSITE" id="PS50110"/>
    </source>
</evidence>
<dbReference type="GO" id="GO:0043709">
    <property type="term" value="P:cell adhesion involved in single-species biofilm formation"/>
    <property type="evidence" value="ECO:0007669"/>
    <property type="project" value="TreeGrafter"/>
</dbReference>
<comment type="function">
    <text evidence="2">May play the central regulatory role in sporulation. It may be an element of the effector pathway responsible for the activation of sporulation genes in response to nutritional stress. Spo0A may act in concert with spo0H (a sigma factor) to control the expression of some genes that are critical to the sporulation process.</text>
</comment>
<keyword evidence="6" id="KW-0548">Nucleotidyltransferase</keyword>
<dbReference type="CDD" id="cd01949">
    <property type="entry name" value="GGDEF"/>
    <property type="match status" value="1"/>
</dbReference>